<gene>
    <name evidence="3" type="ORF">BWQ96_09179</name>
</gene>
<feature type="coiled-coil region" evidence="1">
    <location>
        <begin position="109"/>
        <end position="171"/>
    </location>
</feature>
<accession>A0A2V3IJ04</accession>
<dbReference type="Proteomes" id="UP000247409">
    <property type="component" value="Unassembled WGS sequence"/>
</dbReference>
<dbReference type="AlphaFoldDB" id="A0A2V3IJ04"/>
<reference evidence="3 4" key="1">
    <citation type="journal article" date="2018" name="Mol. Biol. Evol.">
        <title>Analysis of the draft genome of the red seaweed Gracilariopsis chorda provides insights into genome size evolution in Rhodophyta.</title>
        <authorList>
            <person name="Lee J."/>
            <person name="Yang E.C."/>
            <person name="Graf L."/>
            <person name="Yang J.H."/>
            <person name="Qiu H."/>
            <person name="Zel Zion U."/>
            <person name="Chan C.X."/>
            <person name="Stephens T.G."/>
            <person name="Weber A.P.M."/>
            <person name="Boo G.H."/>
            <person name="Boo S.M."/>
            <person name="Kim K.M."/>
            <person name="Shin Y."/>
            <person name="Jung M."/>
            <person name="Lee S.J."/>
            <person name="Yim H.S."/>
            <person name="Lee J.H."/>
            <person name="Bhattacharya D."/>
            <person name="Yoon H.S."/>
        </authorList>
    </citation>
    <scope>NUCLEOTIDE SEQUENCE [LARGE SCALE GENOMIC DNA]</scope>
    <source>
        <strain evidence="3 4">SKKU-2015</strain>
        <tissue evidence="3">Whole body</tissue>
    </source>
</reference>
<evidence type="ECO:0000256" key="1">
    <source>
        <dbReference type="SAM" id="Coils"/>
    </source>
</evidence>
<sequence length="192" mass="22334">MRLNGNALGIVNTRGENEIFLDDVVFAIDEWEEQKRAKREELIELDRRLATAGKEIRANSHGRELRSEEGGIEDGNVPNEVRKGRARHAVILDYEAEEWDLIWEHIVTLRDMEERRVRLDEERLSMDRDQDQCIEICGACQHEHTAKRLGLDEKLIELEEKKAALQGDERREALKERKKMIAMPGALVKKLQ</sequence>
<evidence type="ECO:0000313" key="4">
    <source>
        <dbReference type="Proteomes" id="UP000247409"/>
    </source>
</evidence>
<evidence type="ECO:0000313" key="3">
    <source>
        <dbReference type="EMBL" id="PXF41100.1"/>
    </source>
</evidence>
<comment type="caution">
    <text evidence="3">The sequence shown here is derived from an EMBL/GenBank/DDBJ whole genome shotgun (WGS) entry which is preliminary data.</text>
</comment>
<feature type="compositionally biased region" description="Basic and acidic residues" evidence="2">
    <location>
        <begin position="58"/>
        <end position="69"/>
    </location>
</feature>
<feature type="region of interest" description="Disordered" evidence="2">
    <location>
        <begin position="58"/>
        <end position="77"/>
    </location>
</feature>
<proteinExistence type="predicted"/>
<keyword evidence="1" id="KW-0175">Coiled coil</keyword>
<evidence type="ECO:0000256" key="2">
    <source>
        <dbReference type="SAM" id="MobiDB-lite"/>
    </source>
</evidence>
<dbReference type="EMBL" id="NBIV01000235">
    <property type="protein sequence ID" value="PXF41100.1"/>
    <property type="molecule type" value="Genomic_DNA"/>
</dbReference>
<name>A0A2V3IJ04_9FLOR</name>
<keyword evidence="4" id="KW-1185">Reference proteome</keyword>
<protein>
    <submittedName>
        <fullName evidence="3">Uncharacterized protein</fullName>
    </submittedName>
</protein>
<organism evidence="3 4">
    <name type="scientific">Gracilariopsis chorda</name>
    <dbReference type="NCBI Taxonomy" id="448386"/>
    <lineage>
        <taxon>Eukaryota</taxon>
        <taxon>Rhodophyta</taxon>
        <taxon>Florideophyceae</taxon>
        <taxon>Rhodymeniophycidae</taxon>
        <taxon>Gracilariales</taxon>
        <taxon>Gracilariaceae</taxon>
        <taxon>Gracilariopsis</taxon>
    </lineage>
</organism>